<dbReference type="Proteomes" id="UP000079169">
    <property type="component" value="Unplaced"/>
</dbReference>
<dbReference type="GO" id="GO:0070182">
    <property type="term" value="F:DNA polymerase binding"/>
    <property type="evidence" value="ECO:0007669"/>
    <property type="project" value="TreeGrafter"/>
</dbReference>
<keyword evidence="3" id="KW-0175">Coiled coil</keyword>
<dbReference type="CDD" id="cd08767">
    <property type="entry name" value="Cdt1_c"/>
    <property type="match status" value="1"/>
</dbReference>
<feature type="domain" description="CDT1 Geminin-binding" evidence="5">
    <location>
        <begin position="407"/>
        <end position="565"/>
    </location>
</feature>
<dbReference type="Gene3D" id="1.10.10.1420">
    <property type="entry name" value="DNA replication factor Cdt1, C-terminal WH domain"/>
    <property type="match status" value="1"/>
</dbReference>
<dbReference type="InterPro" id="IPR045173">
    <property type="entry name" value="Cdt1"/>
</dbReference>
<comment type="similarity">
    <text evidence="1">Belongs to the Cdt1 family.</text>
</comment>
<dbReference type="AlphaFoldDB" id="A0A3Q0II92"/>
<evidence type="ECO:0000256" key="2">
    <source>
        <dbReference type="ARBA" id="ARBA00023306"/>
    </source>
</evidence>
<dbReference type="GeneID" id="103524759"/>
<name>A0A3Q0II92_DIACI</name>
<dbReference type="InterPro" id="IPR014939">
    <property type="entry name" value="CDT1_Gemini-bd-like"/>
</dbReference>
<dbReference type="Pfam" id="PF08839">
    <property type="entry name" value="CDT1"/>
    <property type="match status" value="2"/>
</dbReference>
<dbReference type="GO" id="GO:0005634">
    <property type="term" value="C:nucleus"/>
    <property type="evidence" value="ECO:0007669"/>
    <property type="project" value="TreeGrafter"/>
</dbReference>
<dbReference type="InterPro" id="IPR038090">
    <property type="entry name" value="Cdt1_C_WH_dom_sf"/>
</dbReference>
<dbReference type="PaxDb" id="121845-A0A3Q0II92"/>
<feature type="coiled-coil region" evidence="3">
    <location>
        <begin position="162"/>
        <end position="199"/>
    </location>
</feature>
<dbReference type="PANTHER" id="PTHR28637:SF1">
    <property type="entry name" value="DNA REPLICATION FACTOR CDT1"/>
    <property type="match status" value="1"/>
</dbReference>
<dbReference type="InterPro" id="IPR036390">
    <property type="entry name" value="WH_DNA-bd_sf"/>
</dbReference>
<feature type="region of interest" description="Disordered" evidence="4">
    <location>
        <begin position="57"/>
        <end position="138"/>
    </location>
</feature>
<feature type="region of interest" description="Disordered" evidence="4">
    <location>
        <begin position="549"/>
        <end position="568"/>
    </location>
</feature>
<keyword evidence="6" id="KW-1185">Reference proteome</keyword>
<feature type="region of interest" description="Disordered" evidence="4">
    <location>
        <begin position="503"/>
        <end position="528"/>
    </location>
</feature>
<evidence type="ECO:0000313" key="6">
    <source>
        <dbReference type="Proteomes" id="UP000079169"/>
    </source>
</evidence>
<proteinExistence type="inferred from homology"/>
<gene>
    <name evidence="7" type="primary">LOC103524759</name>
</gene>
<feature type="compositionally biased region" description="Acidic residues" evidence="4">
    <location>
        <begin position="549"/>
        <end position="562"/>
    </location>
</feature>
<dbReference type="PANTHER" id="PTHR28637">
    <property type="entry name" value="DNA REPLICATION FACTOR CDT1"/>
    <property type="match status" value="1"/>
</dbReference>
<dbReference type="GO" id="GO:0000076">
    <property type="term" value="P:DNA replication checkpoint signaling"/>
    <property type="evidence" value="ECO:0007669"/>
    <property type="project" value="TreeGrafter"/>
</dbReference>
<dbReference type="GO" id="GO:0071163">
    <property type="term" value="P:DNA replication preinitiation complex assembly"/>
    <property type="evidence" value="ECO:0007669"/>
    <property type="project" value="InterPro"/>
</dbReference>
<dbReference type="Pfam" id="PF16679">
    <property type="entry name" value="CDT1_C"/>
    <property type="match status" value="1"/>
</dbReference>
<evidence type="ECO:0000259" key="5">
    <source>
        <dbReference type="SMART" id="SM01075"/>
    </source>
</evidence>
<dbReference type="SMART" id="SM01075">
    <property type="entry name" value="CDT1"/>
    <property type="match status" value="2"/>
</dbReference>
<dbReference type="GO" id="GO:0000278">
    <property type="term" value="P:mitotic cell cycle"/>
    <property type="evidence" value="ECO:0007669"/>
    <property type="project" value="TreeGrafter"/>
</dbReference>
<reference evidence="7" key="1">
    <citation type="submission" date="2025-08" db="UniProtKB">
        <authorList>
            <consortium name="RefSeq"/>
        </authorList>
    </citation>
    <scope>IDENTIFICATION</scope>
</reference>
<feature type="compositionally biased region" description="Basic and acidic residues" evidence="4">
    <location>
        <begin position="505"/>
        <end position="515"/>
    </location>
</feature>
<dbReference type="STRING" id="121845.A0A3Q0II92"/>
<feature type="domain" description="CDT1 Geminin-binding" evidence="5">
    <location>
        <begin position="276"/>
        <end position="389"/>
    </location>
</feature>
<dbReference type="RefSeq" id="XP_026675857.1">
    <property type="nucleotide sequence ID" value="XM_026820056.1"/>
</dbReference>
<organism evidence="6 7">
    <name type="scientific">Diaphorina citri</name>
    <name type="common">Asian citrus psyllid</name>
    <dbReference type="NCBI Taxonomy" id="121845"/>
    <lineage>
        <taxon>Eukaryota</taxon>
        <taxon>Metazoa</taxon>
        <taxon>Ecdysozoa</taxon>
        <taxon>Arthropoda</taxon>
        <taxon>Hexapoda</taxon>
        <taxon>Insecta</taxon>
        <taxon>Pterygota</taxon>
        <taxon>Neoptera</taxon>
        <taxon>Paraneoptera</taxon>
        <taxon>Hemiptera</taxon>
        <taxon>Sternorrhyncha</taxon>
        <taxon>Psylloidea</taxon>
        <taxon>Psyllidae</taxon>
        <taxon>Diaphorininae</taxon>
        <taxon>Diaphorina</taxon>
    </lineage>
</organism>
<accession>A0A3Q0II92</accession>
<sequence length="958" mass="109598">MEVQPTIKQFFKSRKRPVSILKKDQELNERPSKVFVTEKKLGIVDEKSLLSKVVYTSSTQSADDEVSEINNAAVTEKSASTSASTSNEKPTLAADPARPSTPENFISVEPPKTPNTIRNAEPTTPSHKNVLPDRPSTPESNVEALEAIQKETLTGINDLKRKVRIQRKLLSAKQSLERLNQQNSRLEAIQNALREADVALPRDRDEPISPRKGPLKQRLIFPREKSSYSSPTKQYVSPRKLLLDGPVNITSSPVKEPAYKRYADLTAIQEKGTLNLPFKYRMLAEIFRAVDTIVSMIHTRGENITFEKLQAGVQSMIKKNLTHQHLADVALPRDRDEPISPRKGPLKQRLIFPREKSSYSSPTKQYVSPRKLLLDGPVNITSSPVKEPAYKRYADLTAIQEKGTLNLPFKYRMLAEIFRAVDTIVSMIHTRGENITFEKLQAGVQSMIKKNLTHQHLGQIKTVLPNAYSYLVEKIHKFGTSAGQADKYELLIKPILKSGNSAQKDLSKEDLAEKESSEDDYERDPIEDVSIYEVESSEYTIYSYLFENSTDDDSDEEDSSEETTEKYYEVDSSKDQGVKFYDPQRPQQQFYVDPWPYTIEEFSEAQFDILDNTWYILPMPPRKVIHLSIGKFTSLALQEINAFRSDACFDDSQLKMYKSSEKLTTQFLEMLQSFIHKYKEDSCVEFLNELGLNILKRVNRRKTVKSELLRNLMIFFGNVVSDEDIAKFLLLNSIPDLFIPHITHADETIHSTALMIFKEFTQVNGFVLLYPPAKKLALFSQLNELRKAKRRNKEIQALIKTIAQTMLQLRPLIAYKKQKPWATKGVIMKIFKINRWVRARQAAKALASMTQSPADIQEAVMLSRLPEMARILRVLYVAEKRTVLPLDNVVHRIAHSFREHLSPAEIRQHLTLLTKHVPEWASFQTVRTQEFFKISKDSDLSKVVSKLQELAQTKDKSM</sequence>
<feature type="compositionally biased region" description="Polar residues" evidence="4">
    <location>
        <begin position="114"/>
        <end position="127"/>
    </location>
</feature>
<dbReference type="GO" id="GO:0003677">
    <property type="term" value="F:DNA binding"/>
    <property type="evidence" value="ECO:0007669"/>
    <property type="project" value="InterPro"/>
</dbReference>
<keyword evidence="2" id="KW-0131">Cell cycle</keyword>
<evidence type="ECO:0000256" key="1">
    <source>
        <dbReference type="ARBA" id="ARBA00008356"/>
    </source>
</evidence>
<dbReference type="GO" id="GO:0030174">
    <property type="term" value="P:regulation of DNA-templated DNA replication initiation"/>
    <property type="evidence" value="ECO:0007669"/>
    <property type="project" value="InterPro"/>
</dbReference>
<dbReference type="SUPFAM" id="SSF46785">
    <property type="entry name" value="Winged helix' DNA-binding domain"/>
    <property type="match status" value="2"/>
</dbReference>
<evidence type="ECO:0000313" key="7">
    <source>
        <dbReference type="RefSeq" id="XP_026675857.1"/>
    </source>
</evidence>
<dbReference type="InterPro" id="IPR032054">
    <property type="entry name" value="Cdt1_C"/>
</dbReference>
<dbReference type="KEGG" id="dci:103524759"/>
<feature type="compositionally biased region" description="Acidic residues" evidence="4">
    <location>
        <begin position="516"/>
        <end position="527"/>
    </location>
</feature>
<evidence type="ECO:0000256" key="3">
    <source>
        <dbReference type="SAM" id="Coils"/>
    </source>
</evidence>
<protein>
    <submittedName>
        <fullName evidence="7">LOW QUALITY PROTEIN: uncharacterized protein LOC103524759</fullName>
    </submittedName>
</protein>
<evidence type="ECO:0000256" key="4">
    <source>
        <dbReference type="SAM" id="MobiDB-lite"/>
    </source>
</evidence>